<dbReference type="Gene3D" id="3.40.50.261">
    <property type="entry name" value="Succinyl-CoA synthetase domains"/>
    <property type="match status" value="1"/>
</dbReference>
<evidence type="ECO:0000313" key="5">
    <source>
        <dbReference type="EMBL" id="MBL6458975.1"/>
    </source>
</evidence>
<reference evidence="5 6" key="1">
    <citation type="submission" date="2021-01" db="EMBL/GenBank/DDBJ databases">
        <title>Belnapia mucosa sp. nov. and Belnapia arida sp. nov., isolated from the Tabernas Desert (Almeria, Spain).</title>
        <authorList>
            <person name="Molina-Menor E."/>
            <person name="Vidal-Verdu A."/>
            <person name="Calonge A."/>
            <person name="Satari L."/>
            <person name="Pereto Magraner J."/>
            <person name="Porcar Miralles M."/>
        </authorList>
    </citation>
    <scope>NUCLEOTIDE SEQUENCE [LARGE SCALE GENOMIC DNA]</scope>
    <source>
        <strain evidence="5 6">T6</strain>
    </source>
</reference>
<keyword evidence="2 5" id="KW-0436">Ligase</keyword>
<evidence type="ECO:0000259" key="4">
    <source>
        <dbReference type="SMART" id="SM00881"/>
    </source>
</evidence>
<name>A0ABS1VBG0_9PROT</name>
<keyword evidence="6" id="KW-1185">Reference proteome</keyword>
<evidence type="ECO:0000256" key="3">
    <source>
        <dbReference type="ARBA" id="ARBA00022741"/>
    </source>
</evidence>
<protein>
    <submittedName>
        <fullName evidence="5">Succinate--CoA ligase subunit alpha</fullName>
    </submittedName>
</protein>
<organism evidence="5 6">
    <name type="scientific">Belnapia mucosa</name>
    <dbReference type="NCBI Taxonomy" id="2804532"/>
    <lineage>
        <taxon>Bacteria</taxon>
        <taxon>Pseudomonadati</taxon>
        <taxon>Pseudomonadota</taxon>
        <taxon>Alphaproteobacteria</taxon>
        <taxon>Acetobacterales</taxon>
        <taxon>Roseomonadaceae</taxon>
        <taxon>Belnapia</taxon>
    </lineage>
</organism>
<evidence type="ECO:0000256" key="2">
    <source>
        <dbReference type="ARBA" id="ARBA00022598"/>
    </source>
</evidence>
<evidence type="ECO:0000256" key="1">
    <source>
        <dbReference type="ARBA" id="ARBA00022532"/>
    </source>
</evidence>
<dbReference type="GO" id="GO:0016874">
    <property type="term" value="F:ligase activity"/>
    <property type="evidence" value="ECO:0007669"/>
    <property type="project" value="UniProtKB-KW"/>
</dbReference>
<dbReference type="PANTHER" id="PTHR11117">
    <property type="entry name" value="SUCCINYL-COA LIGASE SUBUNIT ALPHA"/>
    <property type="match status" value="1"/>
</dbReference>
<dbReference type="InterPro" id="IPR016102">
    <property type="entry name" value="Succinyl-CoA_synth-like"/>
</dbReference>
<gene>
    <name evidence="5" type="ORF">JMJ55_26960</name>
</gene>
<dbReference type="PANTHER" id="PTHR11117:SF2">
    <property type="entry name" value="SUCCINATE--COA LIGASE [ADP_GDP-FORMING] SUBUNIT ALPHA, MITOCHONDRIAL"/>
    <property type="match status" value="1"/>
</dbReference>
<keyword evidence="1" id="KW-0816">Tricarboxylic acid cycle</keyword>
<dbReference type="Gene3D" id="3.40.50.720">
    <property type="entry name" value="NAD(P)-binding Rossmann-like Domain"/>
    <property type="match status" value="1"/>
</dbReference>
<dbReference type="PIRSF" id="PIRSF001553">
    <property type="entry name" value="SucCS_alpha"/>
    <property type="match status" value="1"/>
</dbReference>
<dbReference type="InterPro" id="IPR033847">
    <property type="entry name" value="Citrt_syn/SCS-alpha_CS"/>
</dbReference>
<dbReference type="Pfam" id="PF02629">
    <property type="entry name" value="CoA_binding"/>
    <property type="match status" value="1"/>
</dbReference>
<proteinExistence type="predicted"/>
<dbReference type="SMART" id="SM00881">
    <property type="entry name" value="CoA_binding"/>
    <property type="match status" value="1"/>
</dbReference>
<dbReference type="Proteomes" id="UP000606490">
    <property type="component" value="Unassembled WGS sequence"/>
</dbReference>
<dbReference type="EMBL" id="JAEUXJ010000023">
    <property type="protein sequence ID" value="MBL6458975.1"/>
    <property type="molecule type" value="Genomic_DNA"/>
</dbReference>
<dbReference type="Pfam" id="PF00549">
    <property type="entry name" value="Ligase_CoA"/>
    <property type="match status" value="1"/>
</dbReference>
<dbReference type="PRINTS" id="PR01798">
    <property type="entry name" value="SCOASYNTHASE"/>
</dbReference>
<dbReference type="InterPro" id="IPR005811">
    <property type="entry name" value="SUCC_ACL_C"/>
</dbReference>
<dbReference type="SUPFAM" id="SSF51735">
    <property type="entry name" value="NAD(P)-binding Rossmann-fold domains"/>
    <property type="match status" value="1"/>
</dbReference>
<dbReference type="RefSeq" id="WP_202828711.1">
    <property type="nucleotide sequence ID" value="NZ_JAEUXJ010000023.1"/>
</dbReference>
<comment type="caution">
    <text evidence="5">The sequence shown here is derived from an EMBL/GenBank/DDBJ whole genome shotgun (WGS) entry which is preliminary data.</text>
</comment>
<dbReference type="PROSITE" id="PS01216">
    <property type="entry name" value="SUCCINYL_COA_LIG_1"/>
    <property type="match status" value="1"/>
</dbReference>
<dbReference type="SUPFAM" id="SSF52210">
    <property type="entry name" value="Succinyl-CoA synthetase domains"/>
    <property type="match status" value="1"/>
</dbReference>
<sequence>MIASLSARTPVLVLGLTGRMGRAHAAHMRRYGTNIVGGTAIRADAPAEQDGIPVFADVAAAVAATGAQAAIAMVPPAGTRAAAEAAFAAGIRLLVTIAEGVPVHDSIAIGRAARAAGATWVGPSTPGLALPGRMKIGFLPDVALCPGDVALMSKSGTLSYEVGYRMAQRGLGQSLWVGVGGDPVKGVRFAELLPVFQADPATRAIVLVGEVGGVEEEEFAAALAATPDAKPVFAIIAGREAKEGVSMGHAGALTWGEFGTHAAKQARLTTAGARCCATVEALVEALAAG</sequence>
<evidence type="ECO:0000313" key="6">
    <source>
        <dbReference type="Proteomes" id="UP000606490"/>
    </source>
</evidence>
<dbReference type="InterPro" id="IPR036291">
    <property type="entry name" value="NAD(P)-bd_dom_sf"/>
</dbReference>
<accession>A0ABS1VBG0</accession>
<feature type="domain" description="CoA-binding" evidence="4">
    <location>
        <begin position="5"/>
        <end position="101"/>
    </location>
</feature>
<dbReference type="InterPro" id="IPR005810">
    <property type="entry name" value="CoA_lig_alpha"/>
</dbReference>
<dbReference type="InterPro" id="IPR003781">
    <property type="entry name" value="CoA-bd"/>
</dbReference>
<keyword evidence="3" id="KW-0547">Nucleotide-binding</keyword>